<name>A0AAN7LYM7_TRANT</name>
<dbReference type="InterPro" id="IPR025322">
    <property type="entry name" value="PADRE_dom"/>
</dbReference>
<reference evidence="2 3" key="1">
    <citation type="journal article" date="2023" name="Hortic Res">
        <title>Pangenome of water caltrop reveals structural variations and asymmetric subgenome divergence after allopolyploidization.</title>
        <authorList>
            <person name="Zhang X."/>
            <person name="Chen Y."/>
            <person name="Wang L."/>
            <person name="Yuan Y."/>
            <person name="Fang M."/>
            <person name="Shi L."/>
            <person name="Lu R."/>
            <person name="Comes H.P."/>
            <person name="Ma Y."/>
            <person name="Chen Y."/>
            <person name="Huang G."/>
            <person name="Zhou Y."/>
            <person name="Zheng Z."/>
            <person name="Qiu Y."/>
        </authorList>
    </citation>
    <scope>NUCLEOTIDE SEQUENCE [LARGE SCALE GENOMIC DNA]</scope>
    <source>
        <strain evidence="2">F231</strain>
    </source>
</reference>
<protein>
    <submittedName>
        <fullName evidence="2">Uncharacterized protein</fullName>
    </submittedName>
</protein>
<dbReference type="AlphaFoldDB" id="A0AAN7LYM7"/>
<dbReference type="Pfam" id="PF14009">
    <property type="entry name" value="PADRE"/>
    <property type="match status" value="1"/>
</dbReference>
<comment type="caution">
    <text evidence="2">The sequence shown here is derived from an EMBL/GenBank/DDBJ whole genome shotgun (WGS) entry which is preliminary data.</text>
</comment>
<organism evidence="2 3">
    <name type="scientific">Trapa natans</name>
    <name type="common">Water chestnut</name>
    <dbReference type="NCBI Taxonomy" id="22666"/>
    <lineage>
        <taxon>Eukaryota</taxon>
        <taxon>Viridiplantae</taxon>
        <taxon>Streptophyta</taxon>
        <taxon>Embryophyta</taxon>
        <taxon>Tracheophyta</taxon>
        <taxon>Spermatophyta</taxon>
        <taxon>Magnoliopsida</taxon>
        <taxon>eudicotyledons</taxon>
        <taxon>Gunneridae</taxon>
        <taxon>Pentapetalae</taxon>
        <taxon>rosids</taxon>
        <taxon>malvids</taxon>
        <taxon>Myrtales</taxon>
        <taxon>Lythraceae</taxon>
        <taxon>Trapa</taxon>
    </lineage>
</organism>
<gene>
    <name evidence="2" type="ORF">SAY86_012883</name>
</gene>
<evidence type="ECO:0000313" key="3">
    <source>
        <dbReference type="Proteomes" id="UP001346149"/>
    </source>
</evidence>
<feature type="compositionally biased region" description="Low complexity" evidence="1">
    <location>
        <begin position="188"/>
        <end position="217"/>
    </location>
</feature>
<dbReference type="PANTHER" id="PTHR33148:SF48">
    <property type="entry name" value="DUF4228 DOMAIN PROTEIN"/>
    <property type="match status" value="1"/>
</dbReference>
<evidence type="ECO:0000313" key="2">
    <source>
        <dbReference type="EMBL" id="KAK4794889.1"/>
    </source>
</evidence>
<dbReference type="PANTHER" id="PTHR33148">
    <property type="entry name" value="PLASTID MOVEMENT IMPAIRED PROTEIN-RELATED"/>
    <property type="match status" value="1"/>
</dbReference>
<keyword evidence="3" id="KW-1185">Reference proteome</keyword>
<dbReference type="Proteomes" id="UP001346149">
    <property type="component" value="Unassembled WGS sequence"/>
</dbReference>
<dbReference type="EMBL" id="JAXQNO010000007">
    <property type="protein sequence ID" value="KAK4794889.1"/>
    <property type="molecule type" value="Genomic_DNA"/>
</dbReference>
<feature type="region of interest" description="Disordered" evidence="1">
    <location>
        <begin position="188"/>
        <end position="232"/>
    </location>
</feature>
<evidence type="ECO:0000256" key="1">
    <source>
        <dbReference type="SAM" id="MobiDB-lite"/>
    </source>
</evidence>
<proteinExistence type="predicted"/>
<sequence length="232" mass="24713">MGNCLYGGPGPEAADQAGGGSLTRVITATGGVLEFHAPVTAGSISDEFPGHGIFQSHDLFWKLLPYHDDLVAGESYYLLPFSGHATAGTRPVTLGKRGHVRSNSVPADHSAAMFTPYRMSVQHRGALKRSYTGVFSRFSSGGRGGRMWKVRLVTTPEQLLEILSNEARMQELIDSMRAVAKCGASGEGSVAAMSSSSSSSGGFSDQWSLSSSRNANSSKKDSLKVDHRRKSD</sequence>
<accession>A0AAN7LYM7</accession>